<accession>A0A2M7W1I0</accession>
<sequence>MEDQKQVQLDYAKGLSWYIKDPKFWPTVLTLSLYTLSCIFIIPIFFVVPVMAGYSVAMIRQIQQGNYEILEVNNSYWNDGIKLFLLSSAVSLALGVVITIFSFGGVLLISLLGGDRHSGAAVGITIIMQLIGYVFQMVFSLVFPFLIVLAYAIYAKTGDFGSIFSIENYKTMWRTNQWNLVIAYLLYTVVVSALATVGMFACCIGILPAMAASTFIMAGVFGQLSAEGVA</sequence>
<feature type="transmembrane region" description="Helical" evidence="1">
    <location>
        <begin position="181"/>
        <end position="207"/>
    </location>
</feature>
<keyword evidence="1" id="KW-0472">Membrane</keyword>
<dbReference type="Proteomes" id="UP000228952">
    <property type="component" value="Unassembled WGS sequence"/>
</dbReference>
<keyword evidence="1" id="KW-1133">Transmembrane helix</keyword>
<proteinExistence type="predicted"/>
<keyword evidence="1" id="KW-0812">Transmembrane</keyword>
<comment type="caution">
    <text evidence="2">The sequence shown here is derived from an EMBL/GenBank/DDBJ whole genome shotgun (WGS) entry which is preliminary data.</text>
</comment>
<dbReference type="Pfam" id="PF13197">
    <property type="entry name" value="DUF4013"/>
    <property type="match status" value="1"/>
</dbReference>
<evidence type="ECO:0000313" key="3">
    <source>
        <dbReference type="Proteomes" id="UP000228952"/>
    </source>
</evidence>
<dbReference type="AlphaFoldDB" id="A0A2M7W1I0"/>
<feature type="transmembrane region" description="Helical" evidence="1">
    <location>
        <begin position="24"/>
        <end position="48"/>
    </location>
</feature>
<protein>
    <recommendedName>
        <fullName evidence="4">DUF4013 domain-containing protein</fullName>
    </recommendedName>
</protein>
<evidence type="ECO:0000256" key="1">
    <source>
        <dbReference type="SAM" id="Phobius"/>
    </source>
</evidence>
<dbReference type="EMBL" id="PFQB01000088">
    <property type="protein sequence ID" value="PJA13372.1"/>
    <property type="molecule type" value="Genomic_DNA"/>
</dbReference>
<gene>
    <name evidence="2" type="ORF">COX64_03470</name>
</gene>
<evidence type="ECO:0000313" key="2">
    <source>
        <dbReference type="EMBL" id="PJA13372.1"/>
    </source>
</evidence>
<evidence type="ECO:0008006" key="4">
    <source>
        <dbReference type="Google" id="ProtNLM"/>
    </source>
</evidence>
<reference evidence="3" key="1">
    <citation type="submission" date="2017-09" db="EMBL/GenBank/DDBJ databases">
        <title>Depth-based differentiation of microbial function through sediment-hosted aquifers and enrichment of novel symbionts in the deep terrestrial subsurface.</title>
        <authorList>
            <person name="Probst A.J."/>
            <person name="Ladd B."/>
            <person name="Jarett J.K."/>
            <person name="Geller-Mcgrath D.E."/>
            <person name="Sieber C.M.K."/>
            <person name="Emerson J.B."/>
            <person name="Anantharaman K."/>
            <person name="Thomas B.C."/>
            <person name="Malmstrom R."/>
            <person name="Stieglmeier M."/>
            <person name="Klingl A."/>
            <person name="Woyke T."/>
            <person name="Ryan C.M."/>
            <person name="Banfield J.F."/>
        </authorList>
    </citation>
    <scope>NUCLEOTIDE SEQUENCE [LARGE SCALE GENOMIC DNA]</scope>
</reference>
<organism evidence="2 3">
    <name type="scientific">Candidatus Dojkabacteria bacterium CG_4_10_14_0_2_um_filter_Dojkabacteria_WS6_41_15</name>
    <dbReference type="NCBI Taxonomy" id="2014249"/>
    <lineage>
        <taxon>Bacteria</taxon>
        <taxon>Candidatus Dojkabacteria</taxon>
    </lineage>
</organism>
<dbReference type="InterPro" id="IPR025098">
    <property type="entry name" value="DUF4013"/>
</dbReference>
<name>A0A2M7W1I0_9BACT</name>
<feature type="transmembrane region" description="Helical" evidence="1">
    <location>
        <begin position="83"/>
        <end position="109"/>
    </location>
</feature>
<feature type="transmembrane region" description="Helical" evidence="1">
    <location>
        <begin position="130"/>
        <end position="154"/>
    </location>
</feature>